<dbReference type="Pfam" id="PF01465">
    <property type="entry name" value="GRIP"/>
    <property type="match status" value="1"/>
</dbReference>
<dbReference type="EMBL" id="CAXKWB010025992">
    <property type="protein sequence ID" value="CAL4129224.1"/>
    <property type="molecule type" value="Genomic_DNA"/>
</dbReference>
<evidence type="ECO:0000256" key="2">
    <source>
        <dbReference type="SAM" id="MobiDB-lite"/>
    </source>
</evidence>
<evidence type="ECO:0000259" key="3">
    <source>
        <dbReference type="PROSITE" id="PS50913"/>
    </source>
</evidence>
<organism evidence="4 5">
    <name type="scientific">Meganyctiphanes norvegica</name>
    <name type="common">Northern krill</name>
    <name type="synonym">Thysanopoda norvegica</name>
    <dbReference type="NCBI Taxonomy" id="48144"/>
    <lineage>
        <taxon>Eukaryota</taxon>
        <taxon>Metazoa</taxon>
        <taxon>Ecdysozoa</taxon>
        <taxon>Arthropoda</taxon>
        <taxon>Crustacea</taxon>
        <taxon>Multicrustacea</taxon>
        <taxon>Malacostraca</taxon>
        <taxon>Eumalacostraca</taxon>
        <taxon>Eucarida</taxon>
        <taxon>Euphausiacea</taxon>
        <taxon>Euphausiidae</taxon>
        <taxon>Meganyctiphanes</taxon>
    </lineage>
</organism>
<proteinExistence type="predicted"/>
<dbReference type="SMART" id="SM00755">
    <property type="entry name" value="Grip"/>
    <property type="match status" value="1"/>
</dbReference>
<dbReference type="GO" id="GO:0048193">
    <property type="term" value="P:Golgi vesicle transport"/>
    <property type="evidence" value="ECO:0007669"/>
    <property type="project" value="TreeGrafter"/>
</dbReference>
<feature type="region of interest" description="Disordered" evidence="2">
    <location>
        <begin position="544"/>
        <end position="585"/>
    </location>
</feature>
<feature type="coiled-coil region" evidence="1">
    <location>
        <begin position="467"/>
        <end position="530"/>
    </location>
</feature>
<dbReference type="Gene3D" id="1.10.220.60">
    <property type="entry name" value="GRIP domain"/>
    <property type="match status" value="1"/>
</dbReference>
<keyword evidence="1" id="KW-0175">Coiled coil</keyword>
<evidence type="ECO:0000313" key="4">
    <source>
        <dbReference type="EMBL" id="CAL4129224.1"/>
    </source>
</evidence>
<evidence type="ECO:0000313" key="5">
    <source>
        <dbReference type="Proteomes" id="UP001497623"/>
    </source>
</evidence>
<dbReference type="SUPFAM" id="SSF101283">
    <property type="entry name" value="GRIP domain"/>
    <property type="match status" value="1"/>
</dbReference>
<feature type="compositionally biased region" description="Polar residues" evidence="2">
    <location>
        <begin position="569"/>
        <end position="580"/>
    </location>
</feature>
<dbReference type="PANTHER" id="PTHR19327">
    <property type="entry name" value="GOLGIN"/>
    <property type="match status" value="1"/>
</dbReference>
<feature type="coiled-coil region" evidence="1">
    <location>
        <begin position="398"/>
        <end position="432"/>
    </location>
</feature>
<dbReference type="GO" id="GO:0005794">
    <property type="term" value="C:Golgi apparatus"/>
    <property type="evidence" value="ECO:0007669"/>
    <property type="project" value="TreeGrafter"/>
</dbReference>
<dbReference type="Proteomes" id="UP001497623">
    <property type="component" value="Unassembled WGS sequence"/>
</dbReference>
<keyword evidence="5" id="KW-1185">Reference proteome</keyword>
<evidence type="ECO:0000256" key="1">
    <source>
        <dbReference type="SAM" id="Coils"/>
    </source>
</evidence>
<feature type="coiled-coil region" evidence="1">
    <location>
        <begin position="29"/>
        <end position="56"/>
    </location>
</feature>
<dbReference type="PROSITE" id="PS50913">
    <property type="entry name" value="GRIP"/>
    <property type="match status" value="1"/>
</dbReference>
<feature type="region of interest" description="Disordered" evidence="2">
    <location>
        <begin position="710"/>
        <end position="756"/>
    </location>
</feature>
<reference evidence="4 5" key="1">
    <citation type="submission" date="2024-05" db="EMBL/GenBank/DDBJ databases">
        <authorList>
            <person name="Wallberg A."/>
        </authorList>
    </citation>
    <scope>NUCLEOTIDE SEQUENCE [LARGE SCALE GENOMIC DNA]</scope>
</reference>
<dbReference type="PANTHER" id="PTHR19327:SF0">
    <property type="entry name" value="GOLGIN SUBFAMILY A MEMBER 4"/>
    <property type="match status" value="1"/>
</dbReference>
<protein>
    <recommendedName>
        <fullName evidence="3">GRIP domain-containing protein</fullName>
    </recommendedName>
</protein>
<gene>
    <name evidence="4" type="ORF">MNOR_LOCUS26266</name>
</gene>
<dbReference type="GO" id="GO:0031267">
    <property type="term" value="F:small GTPase binding"/>
    <property type="evidence" value="ECO:0007669"/>
    <property type="project" value="TreeGrafter"/>
</dbReference>
<dbReference type="AlphaFoldDB" id="A0AAV2RMT1"/>
<dbReference type="InterPro" id="IPR000237">
    <property type="entry name" value="GRIP_dom"/>
</dbReference>
<sequence>MAEVECQVVLAAAQQTAPSQFACDDVQQVETLIQQNKELADRIRDYENEKQTDDKTIAMLEFNNEHNKQKLSSEESSRGGEVINMELSHKALVEKYSGIESEKADLERQLREGSKEIIDKITAETEETTQKLAAEKEEVIQQLTKANEELEERLSRETVELHAQYDEKQKSLLEQVDGLTEIKQGFEKQIKQIEKNNEEMHANISVVQLHRNEARAEAVCFKKEGDGLKEELTKLKEAKASLELELQGLKDANADLEEKLSAESAQVSSMSESIKTLENNLLNLQKQVEALKETNAQLTDNMHIAQKAKADTDKKHFEEKKQYTEKLSALEDQLTKTKEEQSTKASSVELIEVPVVEVALTQQSTNTVHSAAPPSGTSDELTGTKNLLKTTQEKLRLAEMLNSEVDEYRERIRSLESKMSSMEDNHRQQLHNLTLESERQIAKKCEEYQQTLTSAYDQQDSETHSLIKTHQTTLQEAQQQVKEKTNKMDDAHKENEAKLKEKDEELTKFIHQYEDQIASLQLQHEAHMKQVEATWRARAEKMVKQREGQLQEEMDGLSEEWNKERKSPETLNPSSSNQTEDPQELERLTQVAAAAFRSGSDSVELLKKQVSVQRHELDDVKVSHKSEMDEIKRLLELKQRSRRGVGGGVKMGCQLEEAAEFEYLKNILYQYMIGNETQTLSKVLCAVVKFSNEQQAEILEREDQRQNLLSNQNNNIPHSNGIHSNGTALHSNGTAPHSKGSVPHVHFMTNDDSKIL</sequence>
<feature type="region of interest" description="Disordered" evidence="2">
    <location>
        <begin position="364"/>
        <end position="385"/>
    </location>
</feature>
<feature type="domain" description="GRIP" evidence="3">
    <location>
        <begin position="654"/>
        <end position="701"/>
    </location>
</feature>
<comment type="caution">
    <text evidence="4">The sequence shown here is derived from an EMBL/GenBank/DDBJ whole genome shotgun (WGS) entry which is preliminary data.</text>
</comment>
<name>A0AAV2RMT1_MEGNR</name>
<feature type="coiled-coil region" evidence="1">
    <location>
        <begin position="89"/>
        <end position="340"/>
    </location>
</feature>
<accession>A0AAV2RMT1</accession>
<feature type="compositionally biased region" description="Polar residues" evidence="2">
    <location>
        <begin position="716"/>
        <end position="735"/>
    </location>
</feature>